<evidence type="ECO:0000259" key="5">
    <source>
        <dbReference type="Pfam" id="PF04829"/>
    </source>
</evidence>
<keyword evidence="4" id="KW-0843">Virulence</keyword>
<gene>
    <name evidence="6" type="ORF">JI723_11330</name>
</gene>
<dbReference type="EMBL" id="CP067099">
    <property type="protein sequence ID" value="QQO60903.1"/>
    <property type="molecule type" value="Genomic_DNA"/>
</dbReference>
<feature type="domain" description="VENN motif-containing" evidence="5">
    <location>
        <begin position="18"/>
        <end position="67"/>
    </location>
</feature>
<proteinExistence type="predicted"/>
<keyword evidence="7" id="KW-1185">Reference proteome</keyword>
<evidence type="ECO:0000256" key="2">
    <source>
        <dbReference type="ARBA" id="ARBA00022656"/>
    </source>
</evidence>
<accession>A0ABX7AAL1</accession>
<evidence type="ECO:0000313" key="7">
    <source>
        <dbReference type="Proteomes" id="UP000596157"/>
    </source>
</evidence>
<dbReference type="Pfam" id="PF04829">
    <property type="entry name" value="PT-VENN"/>
    <property type="match status" value="1"/>
</dbReference>
<dbReference type="GeneID" id="92279317"/>
<organism evidence="6 7">
    <name type="scientific">Providencia manganoxydans</name>
    <dbReference type="NCBI Taxonomy" id="2923283"/>
    <lineage>
        <taxon>Bacteria</taxon>
        <taxon>Pseudomonadati</taxon>
        <taxon>Pseudomonadota</taxon>
        <taxon>Gammaproteobacteria</taxon>
        <taxon>Enterobacterales</taxon>
        <taxon>Morganellaceae</taxon>
        <taxon>Providencia</taxon>
    </lineage>
</organism>
<dbReference type="RefSeq" id="WP_337979382.1">
    <property type="nucleotide sequence ID" value="NZ_CP067099.1"/>
</dbReference>
<comment type="subcellular location">
    <subcellularLocation>
        <location evidence="1">Target cell</location>
        <location evidence="1">Target cell cytoplasm</location>
    </subcellularLocation>
</comment>
<evidence type="ECO:0000256" key="4">
    <source>
        <dbReference type="ARBA" id="ARBA00023026"/>
    </source>
</evidence>
<evidence type="ECO:0000313" key="6">
    <source>
        <dbReference type="EMBL" id="QQO60903.1"/>
    </source>
</evidence>
<dbReference type="InterPro" id="IPR006914">
    <property type="entry name" value="VENN_dom"/>
</dbReference>
<name>A0ABX7AAL1_9GAMM</name>
<protein>
    <submittedName>
        <fullName evidence="6">VENN motif pre-toxin domain-containing protein</fullName>
    </submittedName>
</protein>
<evidence type="ECO:0000256" key="1">
    <source>
        <dbReference type="ARBA" id="ARBA00004219"/>
    </source>
</evidence>
<keyword evidence="2" id="KW-0800">Toxin</keyword>
<dbReference type="Proteomes" id="UP000596157">
    <property type="component" value="Chromosome"/>
</dbReference>
<reference evidence="7" key="1">
    <citation type="submission" date="2021-01" db="EMBL/GenBank/DDBJ databases">
        <title>Providencia vermicola LLDRA6, a soil-borne Mn(II)-oxidizing bacterium, exploits a strategy of superoxide production coupled to hydrogen peroxide consumption to generate Mn oxides, as revealed by transcriptional up-regulation of genes for phenylacetic acid catabolism.</title>
        <authorList>
            <person name="Chen S."/>
            <person name="Ding Z."/>
            <person name="Chen J."/>
            <person name="Luo J."/>
            <person name="Ruan X."/>
            <person name="Li Z."/>
            <person name="Liao F."/>
            <person name="He J."/>
            <person name="Li D."/>
        </authorList>
    </citation>
    <scope>NUCLEOTIDE SEQUENCE [LARGE SCALE GENOMIC DNA]</scope>
    <source>
        <strain evidence="7">LLDRA6</strain>
    </source>
</reference>
<keyword evidence="3" id="KW-1266">Target cell cytoplasm</keyword>
<evidence type="ECO:0000256" key="3">
    <source>
        <dbReference type="ARBA" id="ARBA00022913"/>
    </source>
</evidence>
<sequence>MTAEAVGMLSQELYHKQPSELSEEEKATVSAFASLAAGIAGGLVVGDSSSAANAAEAGKTTVENNSMGMVGGDLGLWLSDVKDCDQNCKADITKGINNGNLVVSGATMGIVAAGYSLVIAPEMVATVRAALTGCKAAPVICLNEVGIFTAEVATPGGTGAGGALIIGKTAQEVSTTKQVIQSEIKAGKINLN</sequence>